<keyword evidence="2 3" id="KW-0418">Kinase</keyword>
<comment type="subcellular location">
    <subcellularLocation>
        <location evidence="3">Cytoplasm</location>
    </subcellularLocation>
</comment>
<dbReference type="InterPro" id="IPR003836">
    <property type="entry name" value="Glucokinase"/>
</dbReference>
<keyword evidence="3" id="KW-0963">Cytoplasm</keyword>
<dbReference type="Proteomes" id="UP001154240">
    <property type="component" value="Unassembled WGS sequence"/>
</dbReference>
<evidence type="ECO:0000256" key="2">
    <source>
        <dbReference type="ARBA" id="ARBA00022777"/>
    </source>
</evidence>
<dbReference type="GO" id="GO:0006096">
    <property type="term" value="P:glycolytic process"/>
    <property type="evidence" value="ECO:0007669"/>
    <property type="project" value="UniProtKB-UniRule"/>
</dbReference>
<comment type="catalytic activity">
    <reaction evidence="3">
        <text>D-glucose + ATP = D-glucose 6-phosphate + ADP + H(+)</text>
        <dbReference type="Rhea" id="RHEA:17825"/>
        <dbReference type="ChEBI" id="CHEBI:4167"/>
        <dbReference type="ChEBI" id="CHEBI:15378"/>
        <dbReference type="ChEBI" id="CHEBI:30616"/>
        <dbReference type="ChEBI" id="CHEBI:61548"/>
        <dbReference type="ChEBI" id="CHEBI:456216"/>
        <dbReference type="EC" id="2.7.1.2"/>
    </reaction>
</comment>
<comment type="similarity">
    <text evidence="3 4">Belongs to the bacterial glucokinase family.</text>
</comment>
<dbReference type="EMBL" id="JAPHEH010000001">
    <property type="protein sequence ID" value="MDG4475222.1"/>
    <property type="molecule type" value="Genomic_DNA"/>
</dbReference>
<dbReference type="HAMAP" id="MF_00524">
    <property type="entry name" value="Glucokinase"/>
    <property type="match status" value="1"/>
</dbReference>
<gene>
    <name evidence="3 5" type="primary">glk</name>
    <name evidence="5" type="ORF">OLX77_03490</name>
</gene>
<dbReference type="Gene3D" id="3.30.420.40">
    <property type="match status" value="1"/>
</dbReference>
<dbReference type="PANTHER" id="PTHR47363">
    <property type="entry name" value="GLUCOKINASE"/>
    <property type="match status" value="1"/>
</dbReference>
<dbReference type="NCBIfam" id="TIGR00749">
    <property type="entry name" value="glk"/>
    <property type="match status" value="1"/>
</dbReference>
<evidence type="ECO:0000256" key="3">
    <source>
        <dbReference type="HAMAP-Rule" id="MF_00524"/>
    </source>
</evidence>
<dbReference type="Pfam" id="PF02685">
    <property type="entry name" value="Glucokinase"/>
    <property type="match status" value="1"/>
</dbReference>
<comment type="caution">
    <text evidence="5">The sequence shown here is derived from an EMBL/GenBank/DDBJ whole genome shotgun (WGS) entry which is preliminary data.</text>
</comment>
<evidence type="ECO:0000313" key="5">
    <source>
        <dbReference type="EMBL" id="MDG4475222.1"/>
    </source>
</evidence>
<evidence type="ECO:0000313" key="6">
    <source>
        <dbReference type="Proteomes" id="UP001154240"/>
    </source>
</evidence>
<reference evidence="5" key="2">
    <citation type="submission" date="2022-10" db="EMBL/GenBank/DDBJ databases">
        <authorList>
            <person name="Aronson H.S."/>
        </authorList>
    </citation>
    <scope>NUCLEOTIDE SEQUENCE</scope>
    <source>
        <strain evidence="5">RS19-109</strain>
    </source>
</reference>
<reference evidence="5" key="1">
    <citation type="journal article" date="2022" name="bioRxiv">
        <title>Thiovibrio frasassiensisgen. nov., sp. nov., an autotrophic, elemental sulfur disproportionating bacterium isolated from sulfidic karst sediment, and proposal of Thiovibrionaceae fam. nov.</title>
        <authorList>
            <person name="Aronson H."/>
            <person name="Thomas C."/>
            <person name="Bhattacharyya M."/>
            <person name="Eckstein S."/>
            <person name="Jensen S."/>
            <person name="Barco R."/>
            <person name="Macalady J."/>
            <person name="Amend J."/>
        </authorList>
    </citation>
    <scope>NUCLEOTIDE SEQUENCE</scope>
    <source>
        <strain evidence="5">RS19-109</strain>
    </source>
</reference>
<keyword evidence="1 3" id="KW-0808">Transferase</keyword>
<sequence>MGYFLAGDLGGTKTILALYSTTGDGYCLVREQRFASSDYGDFSGIIADFLRGPEESPQVAVFGVAGPVVGGRVRMTNLGWLIDQEALRDRFRFAEVLVLNDLVAVAESVTILPPEDLLVVNCGTPVPQGSMAVLAPGTGLGEAYLCWSGTGYAAYPSEGGHADFAPTSEMEEALLSFLRAAHGHVSYELVCSGKGIPNIYRYLTEGAGMQVPPELAAALADVPDMTPVIVAQAQEKDGGVARLTLEIFFAILAAEAGNMALKFLATGGLYLGGGMLPKLLPVFDPKRFMARFVGKGRMAGILSSIPVRMIMAERAGLHGAALTAFRVLQK</sequence>
<name>A0A9X4RPG2_9BACT</name>
<protein>
    <recommendedName>
        <fullName evidence="3">Glucokinase</fullName>
        <ecNumber evidence="3">2.7.1.2</ecNumber>
    </recommendedName>
    <alternativeName>
        <fullName evidence="3">Glucose kinase</fullName>
    </alternativeName>
</protein>
<dbReference type="SUPFAM" id="SSF53067">
    <property type="entry name" value="Actin-like ATPase domain"/>
    <property type="match status" value="1"/>
</dbReference>
<evidence type="ECO:0000256" key="1">
    <source>
        <dbReference type="ARBA" id="ARBA00022679"/>
    </source>
</evidence>
<dbReference type="InterPro" id="IPR043129">
    <property type="entry name" value="ATPase_NBD"/>
</dbReference>
<dbReference type="CDD" id="cd24008">
    <property type="entry name" value="ASKHA_NBD_GLK"/>
    <property type="match status" value="1"/>
</dbReference>
<dbReference type="RefSeq" id="WP_307632197.1">
    <property type="nucleotide sequence ID" value="NZ_JAPHEH010000001.1"/>
</dbReference>
<dbReference type="GO" id="GO:0004340">
    <property type="term" value="F:glucokinase activity"/>
    <property type="evidence" value="ECO:0007669"/>
    <property type="project" value="UniProtKB-UniRule"/>
</dbReference>
<comment type="caution">
    <text evidence="3">Lacks conserved residue(s) required for the propagation of feature annotation.</text>
</comment>
<dbReference type="GO" id="GO:0005524">
    <property type="term" value="F:ATP binding"/>
    <property type="evidence" value="ECO:0007669"/>
    <property type="project" value="UniProtKB-UniRule"/>
</dbReference>
<dbReference type="Gene3D" id="3.40.367.20">
    <property type="match status" value="1"/>
</dbReference>
<organism evidence="5 6">
    <name type="scientific">Thiovibrio frasassiensis</name>
    <dbReference type="NCBI Taxonomy" id="2984131"/>
    <lineage>
        <taxon>Bacteria</taxon>
        <taxon>Pseudomonadati</taxon>
        <taxon>Thermodesulfobacteriota</taxon>
        <taxon>Desulfobulbia</taxon>
        <taxon>Desulfobulbales</taxon>
        <taxon>Thiovibrionaceae</taxon>
        <taxon>Thiovibrio</taxon>
    </lineage>
</organism>
<dbReference type="AlphaFoldDB" id="A0A9X4RPG2"/>
<evidence type="ECO:0000256" key="4">
    <source>
        <dbReference type="RuleBase" id="RU004046"/>
    </source>
</evidence>
<keyword evidence="3" id="KW-0067">ATP-binding</keyword>
<keyword evidence="3" id="KW-0324">Glycolysis</keyword>
<dbReference type="EC" id="2.7.1.2" evidence="3"/>
<dbReference type="PANTHER" id="PTHR47363:SF1">
    <property type="entry name" value="GLUCOKINASE"/>
    <property type="match status" value="1"/>
</dbReference>
<keyword evidence="3" id="KW-0547">Nucleotide-binding</keyword>
<dbReference type="GO" id="GO:0005737">
    <property type="term" value="C:cytoplasm"/>
    <property type="evidence" value="ECO:0007669"/>
    <property type="project" value="UniProtKB-SubCell"/>
</dbReference>
<proteinExistence type="inferred from homology"/>
<keyword evidence="6" id="KW-1185">Reference proteome</keyword>
<accession>A0A9X4RPG2</accession>
<dbReference type="GO" id="GO:0005536">
    <property type="term" value="F:D-glucose binding"/>
    <property type="evidence" value="ECO:0007669"/>
    <property type="project" value="InterPro"/>
</dbReference>